<name>A0ACB8UB10_9APHY</name>
<keyword evidence="2" id="KW-1185">Reference proteome</keyword>
<reference evidence="1" key="1">
    <citation type="journal article" date="2021" name="Environ. Microbiol.">
        <title>Gene family expansions and transcriptome signatures uncover fungal adaptations to wood decay.</title>
        <authorList>
            <person name="Hage H."/>
            <person name="Miyauchi S."/>
            <person name="Viragh M."/>
            <person name="Drula E."/>
            <person name="Min B."/>
            <person name="Chaduli D."/>
            <person name="Navarro D."/>
            <person name="Favel A."/>
            <person name="Norest M."/>
            <person name="Lesage-Meessen L."/>
            <person name="Balint B."/>
            <person name="Merenyi Z."/>
            <person name="de Eugenio L."/>
            <person name="Morin E."/>
            <person name="Martinez A.T."/>
            <person name="Baldrian P."/>
            <person name="Stursova M."/>
            <person name="Martinez M.J."/>
            <person name="Novotny C."/>
            <person name="Magnuson J.K."/>
            <person name="Spatafora J.W."/>
            <person name="Maurice S."/>
            <person name="Pangilinan J."/>
            <person name="Andreopoulos W."/>
            <person name="LaButti K."/>
            <person name="Hundley H."/>
            <person name="Na H."/>
            <person name="Kuo A."/>
            <person name="Barry K."/>
            <person name="Lipzen A."/>
            <person name="Henrissat B."/>
            <person name="Riley R."/>
            <person name="Ahrendt S."/>
            <person name="Nagy L.G."/>
            <person name="Grigoriev I.V."/>
            <person name="Martin F."/>
            <person name="Rosso M.N."/>
        </authorList>
    </citation>
    <scope>NUCLEOTIDE SEQUENCE</scope>
    <source>
        <strain evidence="1">CBS 384.51</strain>
    </source>
</reference>
<gene>
    <name evidence="1" type="ORF">BDY19DRAFT_983828</name>
</gene>
<protein>
    <submittedName>
        <fullName evidence="1">Uncharacterized protein</fullName>
    </submittedName>
</protein>
<evidence type="ECO:0000313" key="2">
    <source>
        <dbReference type="Proteomes" id="UP001055072"/>
    </source>
</evidence>
<dbReference type="Proteomes" id="UP001055072">
    <property type="component" value="Unassembled WGS sequence"/>
</dbReference>
<evidence type="ECO:0000313" key="1">
    <source>
        <dbReference type="EMBL" id="KAI0091513.1"/>
    </source>
</evidence>
<sequence>MRVPLRFINIDWYCHVNSEAFERDCHEQSIKHFSSGFRPHRSESFEYYNLRESDDPYDLTYVDSSEHGVEKFEAYLYYVGLRGNRKLGPKLIYRTSTDIFQPPYGQHRTARMMQLLTVHNHAKLSQDNLWATIRQETVKILDYKQIKLTSVDLVCFRWEWRNEDGSREPVTSRVTIWIGVRRDSTNGDAAFDATQDILKLLEGYGIDDIDIAYRESEAHPLAGPILLAPVGDFHPLKSVIDWITTSLSLPIAGLKTLHMEGSLGFYFKSGEDLYGVTARHVLFPDTEGNDSYSYSTSAPKKNVVLMGNRAFEDLLAAIQALIGKLNAKAFGLEKNIEAYEARVAGGDPQAAAGLAKFQQILQKTRNTVVELKNFFVTLKIDWADVRNRIIGHVVWSPPITGLTPPYNYTRDVCVIKLDKQKFLPNFRGNAIDLGTEIECGKLMWLLDPQYDMPPKFDYPLDRMYRPKIFLAAADVKEANNEDIEGDSTRFVIKRGHTTLTTIGRLNGYESHQRRYSLLGNFDSVEAAVLPYDSNESDPFSRGGDSGSAIVGTHHDFVAQLTSGTGPTDSSDITYGTPMEWLWNDVIKAEFPNAVLFFEDFADS</sequence>
<accession>A0ACB8UB10</accession>
<proteinExistence type="predicted"/>
<organism evidence="1 2">
    <name type="scientific">Irpex rosettiformis</name>
    <dbReference type="NCBI Taxonomy" id="378272"/>
    <lineage>
        <taxon>Eukaryota</taxon>
        <taxon>Fungi</taxon>
        <taxon>Dikarya</taxon>
        <taxon>Basidiomycota</taxon>
        <taxon>Agaricomycotina</taxon>
        <taxon>Agaricomycetes</taxon>
        <taxon>Polyporales</taxon>
        <taxon>Irpicaceae</taxon>
        <taxon>Irpex</taxon>
    </lineage>
</organism>
<comment type="caution">
    <text evidence="1">The sequence shown here is derived from an EMBL/GenBank/DDBJ whole genome shotgun (WGS) entry which is preliminary data.</text>
</comment>
<dbReference type="EMBL" id="MU274905">
    <property type="protein sequence ID" value="KAI0091513.1"/>
    <property type="molecule type" value="Genomic_DNA"/>
</dbReference>